<evidence type="ECO:0000313" key="1">
    <source>
        <dbReference type="EMBL" id="JAH22975.1"/>
    </source>
</evidence>
<proteinExistence type="predicted"/>
<organism evidence="1">
    <name type="scientific">Anguilla anguilla</name>
    <name type="common">European freshwater eel</name>
    <name type="synonym">Muraena anguilla</name>
    <dbReference type="NCBI Taxonomy" id="7936"/>
    <lineage>
        <taxon>Eukaryota</taxon>
        <taxon>Metazoa</taxon>
        <taxon>Chordata</taxon>
        <taxon>Craniata</taxon>
        <taxon>Vertebrata</taxon>
        <taxon>Euteleostomi</taxon>
        <taxon>Actinopterygii</taxon>
        <taxon>Neopterygii</taxon>
        <taxon>Teleostei</taxon>
        <taxon>Anguilliformes</taxon>
        <taxon>Anguillidae</taxon>
        <taxon>Anguilla</taxon>
    </lineage>
</organism>
<name>A0A0E9R3C5_ANGAN</name>
<accession>A0A0E9R3C5</accession>
<protein>
    <submittedName>
        <fullName evidence="1">Uncharacterized protein</fullName>
    </submittedName>
</protein>
<dbReference type="AlphaFoldDB" id="A0A0E9R3C5"/>
<reference evidence="1" key="2">
    <citation type="journal article" date="2015" name="Fish Shellfish Immunol.">
        <title>Early steps in the European eel (Anguilla anguilla)-Vibrio vulnificus interaction in the gills: Role of the RtxA13 toxin.</title>
        <authorList>
            <person name="Callol A."/>
            <person name="Pajuelo D."/>
            <person name="Ebbesson L."/>
            <person name="Teles M."/>
            <person name="MacKenzie S."/>
            <person name="Amaro C."/>
        </authorList>
    </citation>
    <scope>NUCLEOTIDE SEQUENCE</scope>
</reference>
<reference evidence="1" key="1">
    <citation type="submission" date="2014-11" db="EMBL/GenBank/DDBJ databases">
        <authorList>
            <person name="Amaro Gonzalez C."/>
        </authorList>
    </citation>
    <scope>NUCLEOTIDE SEQUENCE</scope>
</reference>
<sequence length="31" mass="3686">MSQEAQESKYKLGHDQLFKMFSLPPFINSFH</sequence>
<dbReference type="EMBL" id="GBXM01085602">
    <property type="protein sequence ID" value="JAH22975.1"/>
    <property type="molecule type" value="Transcribed_RNA"/>
</dbReference>